<evidence type="ECO:0000256" key="5">
    <source>
        <dbReference type="ARBA" id="ARBA00023136"/>
    </source>
</evidence>
<keyword evidence="4 7" id="KW-1133">Transmembrane helix</keyword>
<comment type="similarity">
    <text evidence="6">Belongs to the ABC-4 integral membrane protein family.</text>
</comment>
<protein>
    <submittedName>
        <fullName evidence="10">Putative ABC transport system permease protein</fullName>
    </submittedName>
</protein>
<organism evidence="10 11">
    <name type="scientific">Lutibacter maritimus</name>
    <dbReference type="NCBI Taxonomy" id="593133"/>
    <lineage>
        <taxon>Bacteria</taxon>
        <taxon>Pseudomonadati</taxon>
        <taxon>Bacteroidota</taxon>
        <taxon>Flavobacteriia</taxon>
        <taxon>Flavobacteriales</taxon>
        <taxon>Flavobacteriaceae</taxon>
        <taxon>Lutibacter</taxon>
    </lineage>
</organism>
<evidence type="ECO:0000313" key="10">
    <source>
        <dbReference type="EMBL" id="SFS31453.1"/>
    </source>
</evidence>
<evidence type="ECO:0000259" key="9">
    <source>
        <dbReference type="Pfam" id="PF12704"/>
    </source>
</evidence>
<keyword evidence="2" id="KW-1003">Cell membrane</keyword>
<dbReference type="InterPro" id="IPR003838">
    <property type="entry name" value="ABC3_permease_C"/>
</dbReference>
<dbReference type="EMBL" id="FOZP01000001">
    <property type="protein sequence ID" value="SFS31453.1"/>
    <property type="molecule type" value="Genomic_DNA"/>
</dbReference>
<feature type="domain" description="MacB-like periplasmic core" evidence="9">
    <location>
        <begin position="21"/>
        <end position="235"/>
    </location>
</feature>
<evidence type="ECO:0000259" key="8">
    <source>
        <dbReference type="Pfam" id="PF02687"/>
    </source>
</evidence>
<dbReference type="Proteomes" id="UP000199312">
    <property type="component" value="Unassembled WGS sequence"/>
</dbReference>
<evidence type="ECO:0000256" key="4">
    <source>
        <dbReference type="ARBA" id="ARBA00022989"/>
    </source>
</evidence>
<dbReference type="InterPro" id="IPR050250">
    <property type="entry name" value="Macrolide_Exporter_MacB"/>
</dbReference>
<dbReference type="AlphaFoldDB" id="A0A1I6NU36"/>
<keyword evidence="11" id="KW-1185">Reference proteome</keyword>
<accession>A0A1I6NU36</accession>
<sequence>MFDLDRWQEIFQTISKNKLRTILSGFTIAFAILLFTLLFGIGNGLKHTFEKQFAGDSQNSVYINSGTTTKPYKGLQSGRQIQFRNEDAKFINEKFPDEIQFFSPNIQRSMQAIYKGEQNRYTVRGVYPDYQPLESAVIQDGRFLSYIDIKRRAKVIAIGRLVEEDLFGAKSAMGKNINLDGISYKVVGVFNDPGGDNDERYIYAPFTTIQGMYKPNDEVDYFGLTFNSKLSVDEALAFSNLLTKVLKEKHNIDPRDQAAIRVRNYAEGTKNVQQFMTVLNVIILFIGIGTLIAGIIGISNIMVYIVKERTKELGIRKALGATPSSIIGMILMESIFITALAGYTGLMLGVFALRALGDSLEKYFILNPSVETYVVVGATIVLIIAGTIAGYIPAKRAASIKPIVALNDE</sequence>
<keyword evidence="5 7" id="KW-0472">Membrane</keyword>
<gene>
    <name evidence="10" type="ORF">SAMN04488006_0571</name>
</gene>
<evidence type="ECO:0000256" key="1">
    <source>
        <dbReference type="ARBA" id="ARBA00004651"/>
    </source>
</evidence>
<dbReference type="RefSeq" id="WP_090222389.1">
    <property type="nucleotide sequence ID" value="NZ_FOZP01000001.1"/>
</dbReference>
<dbReference type="OrthoDB" id="9770036at2"/>
<feature type="transmembrane region" description="Helical" evidence="7">
    <location>
        <begin position="373"/>
        <end position="392"/>
    </location>
</feature>
<feature type="transmembrane region" description="Helical" evidence="7">
    <location>
        <begin position="326"/>
        <end position="353"/>
    </location>
</feature>
<reference evidence="11" key="1">
    <citation type="submission" date="2016-10" db="EMBL/GenBank/DDBJ databases">
        <authorList>
            <person name="Varghese N."/>
            <person name="Submissions S."/>
        </authorList>
    </citation>
    <scope>NUCLEOTIDE SEQUENCE [LARGE SCALE GENOMIC DNA]</scope>
    <source>
        <strain evidence="11">DSM 24450</strain>
    </source>
</reference>
<proteinExistence type="inferred from homology"/>
<comment type="subcellular location">
    <subcellularLocation>
        <location evidence="1">Cell membrane</location>
        <topology evidence="1">Multi-pass membrane protein</topology>
    </subcellularLocation>
</comment>
<dbReference type="Pfam" id="PF12704">
    <property type="entry name" value="MacB_PCD"/>
    <property type="match status" value="1"/>
</dbReference>
<dbReference type="STRING" id="593133.SAMN04488006_0571"/>
<dbReference type="InterPro" id="IPR025857">
    <property type="entry name" value="MacB_PCD"/>
</dbReference>
<feature type="transmembrane region" description="Helical" evidence="7">
    <location>
        <begin position="281"/>
        <end position="306"/>
    </location>
</feature>
<evidence type="ECO:0000256" key="6">
    <source>
        <dbReference type="ARBA" id="ARBA00038076"/>
    </source>
</evidence>
<feature type="domain" description="ABC3 transporter permease C-terminal" evidence="8">
    <location>
        <begin position="285"/>
        <end position="402"/>
    </location>
</feature>
<keyword evidence="3 7" id="KW-0812">Transmembrane</keyword>
<dbReference type="PANTHER" id="PTHR30572">
    <property type="entry name" value="MEMBRANE COMPONENT OF TRANSPORTER-RELATED"/>
    <property type="match status" value="1"/>
</dbReference>
<evidence type="ECO:0000256" key="2">
    <source>
        <dbReference type="ARBA" id="ARBA00022475"/>
    </source>
</evidence>
<dbReference type="GO" id="GO:0005886">
    <property type="term" value="C:plasma membrane"/>
    <property type="evidence" value="ECO:0007669"/>
    <property type="project" value="UniProtKB-SubCell"/>
</dbReference>
<name>A0A1I6NU36_9FLAO</name>
<feature type="transmembrane region" description="Helical" evidence="7">
    <location>
        <begin position="21"/>
        <end position="42"/>
    </location>
</feature>
<evidence type="ECO:0000256" key="7">
    <source>
        <dbReference type="SAM" id="Phobius"/>
    </source>
</evidence>
<dbReference type="GO" id="GO:0022857">
    <property type="term" value="F:transmembrane transporter activity"/>
    <property type="evidence" value="ECO:0007669"/>
    <property type="project" value="TreeGrafter"/>
</dbReference>
<evidence type="ECO:0000256" key="3">
    <source>
        <dbReference type="ARBA" id="ARBA00022692"/>
    </source>
</evidence>
<evidence type="ECO:0000313" key="11">
    <source>
        <dbReference type="Proteomes" id="UP000199312"/>
    </source>
</evidence>
<dbReference type="Pfam" id="PF02687">
    <property type="entry name" value="FtsX"/>
    <property type="match status" value="1"/>
</dbReference>
<dbReference type="PANTHER" id="PTHR30572:SF4">
    <property type="entry name" value="ABC TRANSPORTER PERMEASE YTRF"/>
    <property type="match status" value="1"/>
</dbReference>